<evidence type="ECO:0000259" key="3">
    <source>
        <dbReference type="SMART" id="SM00822"/>
    </source>
</evidence>
<dbReference type="InterPro" id="IPR036291">
    <property type="entry name" value="NAD(P)-bd_dom_sf"/>
</dbReference>
<name>D6TBP6_KTERA</name>
<dbReference type="InterPro" id="IPR002347">
    <property type="entry name" value="SDR_fam"/>
</dbReference>
<dbReference type="CDD" id="cd05233">
    <property type="entry name" value="SDR_c"/>
    <property type="match status" value="1"/>
</dbReference>
<dbReference type="InterPro" id="IPR057326">
    <property type="entry name" value="KR_dom"/>
</dbReference>
<feature type="domain" description="Ketoreductase" evidence="3">
    <location>
        <begin position="19"/>
        <end position="198"/>
    </location>
</feature>
<dbReference type="FunFam" id="3.40.50.720:FF:000084">
    <property type="entry name" value="Short-chain dehydrogenase reductase"/>
    <property type="match status" value="1"/>
</dbReference>
<dbReference type="eggNOG" id="COG1028">
    <property type="taxonomic scope" value="Bacteria"/>
</dbReference>
<dbReference type="PANTHER" id="PTHR43639:SF1">
    <property type="entry name" value="SHORT-CHAIN DEHYDROGENASE_REDUCTASE FAMILY PROTEIN"/>
    <property type="match status" value="1"/>
</dbReference>
<organism evidence="4 5">
    <name type="scientific">Ktedonobacter racemifer DSM 44963</name>
    <dbReference type="NCBI Taxonomy" id="485913"/>
    <lineage>
        <taxon>Bacteria</taxon>
        <taxon>Bacillati</taxon>
        <taxon>Chloroflexota</taxon>
        <taxon>Ktedonobacteria</taxon>
        <taxon>Ktedonobacterales</taxon>
        <taxon>Ktedonobacteraceae</taxon>
        <taxon>Ktedonobacter</taxon>
    </lineage>
</organism>
<protein>
    <submittedName>
        <fullName evidence="4">Short-chain dehydrogenase/reductase SDR</fullName>
    </submittedName>
</protein>
<proteinExistence type="inferred from homology"/>
<dbReference type="Proteomes" id="UP000004508">
    <property type="component" value="Unassembled WGS sequence"/>
</dbReference>
<dbReference type="SUPFAM" id="SSF51735">
    <property type="entry name" value="NAD(P)-binding Rossmann-fold domains"/>
    <property type="match status" value="1"/>
</dbReference>
<dbReference type="PRINTS" id="PR00080">
    <property type="entry name" value="SDRFAMILY"/>
</dbReference>
<dbReference type="GO" id="GO:0016491">
    <property type="term" value="F:oxidoreductase activity"/>
    <property type="evidence" value="ECO:0007669"/>
    <property type="project" value="UniProtKB-KW"/>
</dbReference>
<reference evidence="4 5" key="1">
    <citation type="journal article" date="2011" name="Stand. Genomic Sci.">
        <title>Non-contiguous finished genome sequence and contextual data of the filamentous soil bacterium Ktedonobacter racemifer type strain (SOSP1-21).</title>
        <authorList>
            <person name="Chang Y.J."/>
            <person name="Land M."/>
            <person name="Hauser L."/>
            <person name="Chertkov O."/>
            <person name="Del Rio T.G."/>
            <person name="Nolan M."/>
            <person name="Copeland A."/>
            <person name="Tice H."/>
            <person name="Cheng J.F."/>
            <person name="Lucas S."/>
            <person name="Han C."/>
            <person name="Goodwin L."/>
            <person name="Pitluck S."/>
            <person name="Ivanova N."/>
            <person name="Ovchinikova G."/>
            <person name="Pati A."/>
            <person name="Chen A."/>
            <person name="Palaniappan K."/>
            <person name="Mavromatis K."/>
            <person name="Liolios K."/>
            <person name="Brettin T."/>
            <person name="Fiebig A."/>
            <person name="Rohde M."/>
            <person name="Abt B."/>
            <person name="Goker M."/>
            <person name="Detter J.C."/>
            <person name="Woyke T."/>
            <person name="Bristow J."/>
            <person name="Eisen J.A."/>
            <person name="Markowitz V."/>
            <person name="Hugenholtz P."/>
            <person name="Kyrpides N.C."/>
            <person name="Klenk H.P."/>
            <person name="Lapidus A."/>
        </authorList>
    </citation>
    <scope>NUCLEOTIDE SEQUENCE [LARGE SCALE GENOMIC DNA]</scope>
    <source>
        <strain evidence="5">DSM 44963</strain>
    </source>
</reference>
<evidence type="ECO:0000256" key="1">
    <source>
        <dbReference type="ARBA" id="ARBA00006484"/>
    </source>
</evidence>
<keyword evidence="5" id="KW-1185">Reference proteome</keyword>
<dbReference type="Gene3D" id="3.40.50.720">
    <property type="entry name" value="NAD(P)-binding Rossmann-like Domain"/>
    <property type="match status" value="1"/>
</dbReference>
<dbReference type="InParanoid" id="D6TBP6"/>
<dbReference type="PRINTS" id="PR00081">
    <property type="entry name" value="GDHRDH"/>
</dbReference>
<comment type="similarity">
    <text evidence="1">Belongs to the short-chain dehydrogenases/reductases (SDR) family.</text>
</comment>
<dbReference type="SMART" id="SM00822">
    <property type="entry name" value="PKS_KR"/>
    <property type="match status" value="1"/>
</dbReference>
<gene>
    <name evidence="4" type="ORF">Krac_11405</name>
</gene>
<comment type="caution">
    <text evidence="4">The sequence shown here is derived from an EMBL/GenBank/DDBJ whole genome shotgun (WGS) entry which is preliminary data.</text>
</comment>
<dbReference type="STRING" id="485913.Krac_11405"/>
<sequence>MRDEKQTLEKEIYMRLQGKTALVTGSTSGIGQAIAEAFAREGVRVVVSGRNAQRGQAVVDAIRAKGGQATFLAADQASVEGVRRLAKEATAVFGSIDILVNNAGIFPFAPLEQVDEATFDTTYAINVKGPFFLTAALAPQMAERGSGKVINITTMVAHVGEPMMSLYGSTKAALTLLTKAWATELGPKGVNVNAIAPGPTYTPSTEGMAEGLQQLAAALPAKRVAQAAEIAAAAVYLASDEADFVHGATLPVDGGRIAI</sequence>
<dbReference type="NCBIfam" id="NF005559">
    <property type="entry name" value="PRK07231.1"/>
    <property type="match status" value="1"/>
</dbReference>
<keyword evidence="2" id="KW-0560">Oxidoreductase</keyword>
<evidence type="ECO:0000313" key="5">
    <source>
        <dbReference type="Proteomes" id="UP000004508"/>
    </source>
</evidence>
<evidence type="ECO:0000256" key="2">
    <source>
        <dbReference type="ARBA" id="ARBA00023002"/>
    </source>
</evidence>
<dbReference type="Pfam" id="PF13561">
    <property type="entry name" value="adh_short_C2"/>
    <property type="match status" value="1"/>
</dbReference>
<dbReference type="AlphaFoldDB" id="D6TBP6"/>
<evidence type="ECO:0000313" key="4">
    <source>
        <dbReference type="EMBL" id="EFH89828.1"/>
    </source>
</evidence>
<dbReference type="PANTHER" id="PTHR43639">
    <property type="entry name" value="OXIDOREDUCTASE, SHORT-CHAIN DEHYDROGENASE/REDUCTASE FAMILY (AFU_ORTHOLOGUE AFUA_5G02870)"/>
    <property type="match status" value="1"/>
</dbReference>
<dbReference type="EMBL" id="ADVG01000001">
    <property type="protein sequence ID" value="EFH89828.1"/>
    <property type="molecule type" value="Genomic_DNA"/>
</dbReference>
<accession>D6TBP6</accession>